<dbReference type="OrthoDB" id="48988at2759"/>
<keyword evidence="5" id="KW-1185">Reference proteome</keyword>
<protein>
    <recommendedName>
        <fullName evidence="3">NADP-dependent oxidoreductase domain-containing protein</fullName>
    </recommendedName>
</protein>
<accession>A0A8H7AK54</accession>
<comment type="caution">
    <text evidence="4">The sequence shown here is derived from an EMBL/GenBank/DDBJ whole genome shotgun (WGS) entry which is preliminary data.</text>
</comment>
<dbReference type="EMBL" id="JAACFV010000054">
    <property type="protein sequence ID" value="KAF7508447.1"/>
    <property type="molecule type" value="Genomic_DNA"/>
</dbReference>
<evidence type="ECO:0000313" key="4">
    <source>
        <dbReference type="EMBL" id="KAF7508447.1"/>
    </source>
</evidence>
<evidence type="ECO:0000256" key="2">
    <source>
        <dbReference type="ARBA" id="ARBA00038157"/>
    </source>
</evidence>
<dbReference type="GO" id="GO:0016491">
    <property type="term" value="F:oxidoreductase activity"/>
    <property type="evidence" value="ECO:0007669"/>
    <property type="project" value="UniProtKB-KW"/>
</dbReference>
<proteinExistence type="inferred from homology"/>
<dbReference type="Gene3D" id="3.20.20.100">
    <property type="entry name" value="NADP-dependent oxidoreductase domain"/>
    <property type="match status" value="1"/>
</dbReference>
<name>A0A8H7AK54_9EURO</name>
<dbReference type="Pfam" id="PF00248">
    <property type="entry name" value="Aldo_ket_red"/>
    <property type="match status" value="1"/>
</dbReference>
<dbReference type="PANTHER" id="PTHR43364:SF4">
    <property type="entry name" value="NAD(P)-LINKED OXIDOREDUCTASE SUPERFAMILY PROTEIN"/>
    <property type="match status" value="1"/>
</dbReference>
<gene>
    <name evidence="4" type="ORF">GJ744_009300</name>
</gene>
<dbReference type="Proteomes" id="UP000606974">
    <property type="component" value="Unassembled WGS sequence"/>
</dbReference>
<evidence type="ECO:0000313" key="5">
    <source>
        <dbReference type="Proteomes" id="UP000606974"/>
    </source>
</evidence>
<evidence type="ECO:0000259" key="3">
    <source>
        <dbReference type="Pfam" id="PF00248"/>
    </source>
</evidence>
<evidence type="ECO:0000256" key="1">
    <source>
        <dbReference type="ARBA" id="ARBA00023002"/>
    </source>
</evidence>
<reference evidence="4" key="1">
    <citation type="submission" date="2020-02" db="EMBL/GenBank/DDBJ databases">
        <authorList>
            <person name="Palmer J.M."/>
        </authorList>
    </citation>
    <scope>NUCLEOTIDE SEQUENCE</scope>
    <source>
        <strain evidence="4">EPUS1.4</strain>
        <tissue evidence="4">Thallus</tissue>
    </source>
</reference>
<comment type="similarity">
    <text evidence="2">Belongs to the aldo/keto reductase family. Aldo/keto reductase 2 subfamily.</text>
</comment>
<feature type="domain" description="NADP-dependent oxidoreductase" evidence="3">
    <location>
        <begin position="27"/>
        <end position="329"/>
    </location>
</feature>
<sequence length="352" mass="38419">MSAPNSRHVASLDANGVHANQKPALRVLLGTASIGSSDVAMAKINTIEDTSKFLDTFRARGYVDIDTARAYPVGRGGTCEKLLGSKPLKIGTWANVSTKVSSFMPGSHRPKNIAASIEKSLGALNMDSVDTMYLHAPDRATPFKDTLAAMHSAYHAGKFERWGLSNFSASEVEEVIQICQVENLAMPAVYQGQYNAICRGAEEQLLPILRKHDIAFHAYSPSACGFFSGKVTRATSGVSGSRWDAKSPLGAKYSHDYFHDLMFSAGEMVRQSARKHGIRGHDVGLRWIVWHSQLDAERGDGVIVGASNVKQLAENLDILEQGPLPPELVRVIGMAWNMVKDIEHGPKYNMRP</sequence>
<dbReference type="InterPro" id="IPR050523">
    <property type="entry name" value="AKR_Detox_Biosynth"/>
</dbReference>
<dbReference type="SUPFAM" id="SSF51430">
    <property type="entry name" value="NAD(P)-linked oxidoreductase"/>
    <property type="match status" value="1"/>
</dbReference>
<organism evidence="4 5">
    <name type="scientific">Endocarpon pusillum</name>
    <dbReference type="NCBI Taxonomy" id="364733"/>
    <lineage>
        <taxon>Eukaryota</taxon>
        <taxon>Fungi</taxon>
        <taxon>Dikarya</taxon>
        <taxon>Ascomycota</taxon>
        <taxon>Pezizomycotina</taxon>
        <taxon>Eurotiomycetes</taxon>
        <taxon>Chaetothyriomycetidae</taxon>
        <taxon>Verrucariales</taxon>
        <taxon>Verrucariaceae</taxon>
        <taxon>Endocarpon</taxon>
    </lineage>
</organism>
<dbReference type="PANTHER" id="PTHR43364">
    <property type="entry name" value="NADH-SPECIFIC METHYLGLYOXAL REDUCTASE-RELATED"/>
    <property type="match status" value="1"/>
</dbReference>
<dbReference type="CDD" id="cd19075">
    <property type="entry name" value="AKR_AKR7A1-5"/>
    <property type="match status" value="1"/>
</dbReference>
<dbReference type="AlphaFoldDB" id="A0A8H7AK54"/>
<dbReference type="InterPro" id="IPR036812">
    <property type="entry name" value="NAD(P)_OxRdtase_dom_sf"/>
</dbReference>
<dbReference type="InterPro" id="IPR023210">
    <property type="entry name" value="NADP_OxRdtase_dom"/>
</dbReference>
<keyword evidence="1" id="KW-0560">Oxidoreductase</keyword>